<keyword evidence="2" id="KW-1185">Reference proteome</keyword>
<dbReference type="Proteomes" id="UP001201980">
    <property type="component" value="Unassembled WGS sequence"/>
</dbReference>
<gene>
    <name evidence="1" type="ORF">MKZ38_008743</name>
</gene>
<sequence length="216" mass="23506">MPQQTSPENYPPMLEATVVQCIPRDHSQSSQVLVAGVMFCEALAPEPLSQYQPVQASPNSRILFSFVALCSPAPGRWSGISSHRCPRHLLEDESWATSDDQSLDIGSVGRKTKAKKADWPLTRLALAQLLQLAAKDEKGYNEDETTAKASAAWLGSARHPTTQLHPTFSATAPSAVLFCHKHDHALVSEHPFALSSFCMQGTNGNDCPKRDIASEV</sequence>
<protein>
    <submittedName>
        <fullName evidence="1">Uncharacterized protein</fullName>
    </submittedName>
</protein>
<evidence type="ECO:0000313" key="1">
    <source>
        <dbReference type="EMBL" id="KAJ2893360.1"/>
    </source>
</evidence>
<accession>A0AAD5RH34</accession>
<dbReference type="EMBL" id="JAKWBI020000614">
    <property type="protein sequence ID" value="KAJ2893360.1"/>
    <property type="molecule type" value="Genomic_DNA"/>
</dbReference>
<dbReference type="AlphaFoldDB" id="A0AAD5RH34"/>
<reference evidence="1" key="1">
    <citation type="submission" date="2022-07" db="EMBL/GenBank/DDBJ databases">
        <title>Draft genome sequence of Zalerion maritima ATCC 34329, a (micro)plastics degrading marine fungus.</title>
        <authorList>
            <person name="Paco A."/>
            <person name="Goncalves M.F.M."/>
            <person name="Rocha-Santos T.A.P."/>
            <person name="Alves A."/>
        </authorList>
    </citation>
    <scope>NUCLEOTIDE SEQUENCE</scope>
    <source>
        <strain evidence="1">ATCC 34329</strain>
    </source>
</reference>
<name>A0AAD5RH34_9PEZI</name>
<comment type="caution">
    <text evidence="1">The sequence shown here is derived from an EMBL/GenBank/DDBJ whole genome shotgun (WGS) entry which is preliminary data.</text>
</comment>
<evidence type="ECO:0000313" key="2">
    <source>
        <dbReference type="Proteomes" id="UP001201980"/>
    </source>
</evidence>
<proteinExistence type="predicted"/>
<organism evidence="1 2">
    <name type="scientific">Zalerion maritima</name>
    <dbReference type="NCBI Taxonomy" id="339359"/>
    <lineage>
        <taxon>Eukaryota</taxon>
        <taxon>Fungi</taxon>
        <taxon>Dikarya</taxon>
        <taxon>Ascomycota</taxon>
        <taxon>Pezizomycotina</taxon>
        <taxon>Sordariomycetes</taxon>
        <taxon>Lulworthiomycetidae</taxon>
        <taxon>Lulworthiales</taxon>
        <taxon>Lulworthiaceae</taxon>
        <taxon>Zalerion</taxon>
    </lineage>
</organism>